<dbReference type="PANTHER" id="PTHR45528">
    <property type="entry name" value="SENSOR HISTIDINE KINASE CPXA"/>
    <property type="match status" value="1"/>
</dbReference>
<gene>
    <name evidence="18" type="ORF">KHM83_16540</name>
</gene>
<evidence type="ECO:0000256" key="3">
    <source>
        <dbReference type="ARBA" id="ARBA00012438"/>
    </source>
</evidence>
<keyword evidence="13 15" id="KW-0472">Membrane</keyword>
<comment type="subcellular location">
    <subcellularLocation>
        <location evidence="2">Cell membrane</location>
        <topology evidence="2">Multi-pass membrane protein</topology>
    </subcellularLocation>
</comment>
<keyword evidence="19" id="KW-1185">Reference proteome</keyword>
<evidence type="ECO:0000256" key="1">
    <source>
        <dbReference type="ARBA" id="ARBA00000085"/>
    </source>
</evidence>
<dbReference type="InterPro" id="IPR036890">
    <property type="entry name" value="HATPase_C_sf"/>
</dbReference>
<dbReference type="Gene3D" id="1.10.287.130">
    <property type="match status" value="1"/>
</dbReference>
<dbReference type="CDD" id="cd06225">
    <property type="entry name" value="HAMP"/>
    <property type="match status" value="1"/>
</dbReference>
<dbReference type="Proteomes" id="UP000746471">
    <property type="component" value="Unassembled WGS sequence"/>
</dbReference>
<dbReference type="PRINTS" id="PR00344">
    <property type="entry name" value="BCTRLSENSOR"/>
</dbReference>
<comment type="caution">
    <text evidence="18">The sequence shown here is derived from an EMBL/GenBank/DDBJ whole genome shotgun (WGS) entry which is preliminary data.</text>
</comment>
<feature type="domain" description="Histidine kinase" evidence="16">
    <location>
        <begin position="251"/>
        <end position="473"/>
    </location>
</feature>
<feature type="transmembrane region" description="Helical" evidence="15">
    <location>
        <begin position="163"/>
        <end position="183"/>
    </location>
</feature>
<dbReference type="PANTHER" id="PTHR45528:SF1">
    <property type="entry name" value="SENSOR HISTIDINE KINASE CPXA"/>
    <property type="match status" value="1"/>
</dbReference>
<keyword evidence="5" id="KW-0597">Phosphoprotein</keyword>
<dbReference type="SUPFAM" id="SSF158472">
    <property type="entry name" value="HAMP domain-like"/>
    <property type="match status" value="1"/>
</dbReference>
<evidence type="ECO:0000256" key="11">
    <source>
        <dbReference type="ARBA" id="ARBA00022989"/>
    </source>
</evidence>
<keyword evidence="10" id="KW-0067">ATP-binding</keyword>
<dbReference type="InterPro" id="IPR005467">
    <property type="entry name" value="His_kinase_dom"/>
</dbReference>
<dbReference type="InterPro" id="IPR003660">
    <property type="entry name" value="HAMP_dom"/>
</dbReference>
<dbReference type="PROSITE" id="PS50885">
    <property type="entry name" value="HAMP"/>
    <property type="match status" value="1"/>
</dbReference>
<evidence type="ECO:0000256" key="8">
    <source>
        <dbReference type="ARBA" id="ARBA00022741"/>
    </source>
</evidence>
<keyword evidence="12" id="KW-0902">Two-component regulatory system</keyword>
<evidence type="ECO:0000256" key="4">
    <source>
        <dbReference type="ARBA" id="ARBA00022475"/>
    </source>
</evidence>
<evidence type="ECO:0000256" key="12">
    <source>
        <dbReference type="ARBA" id="ARBA00023012"/>
    </source>
</evidence>
<dbReference type="RefSeq" id="WP_213238158.1">
    <property type="nucleotide sequence ID" value="NZ_JAHBCL010000035.1"/>
</dbReference>
<feature type="domain" description="HAMP" evidence="17">
    <location>
        <begin position="184"/>
        <end position="236"/>
    </location>
</feature>
<feature type="transmembrane region" description="Helical" evidence="15">
    <location>
        <begin position="16"/>
        <end position="38"/>
    </location>
</feature>
<keyword evidence="8" id="KW-0547">Nucleotide-binding</keyword>
<comment type="catalytic activity">
    <reaction evidence="1">
        <text>ATP + protein L-histidine = ADP + protein N-phospho-L-histidine.</text>
        <dbReference type="EC" id="2.7.13.3"/>
    </reaction>
</comment>
<evidence type="ECO:0000256" key="14">
    <source>
        <dbReference type="SAM" id="Coils"/>
    </source>
</evidence>
<dbReference type="GO" id="GO:0016301">
    <property type="term" value="F:kinase activity"/>
    <property type="evidence" value="ECO:0007669"/>
    <property type="project" value="UniProtKB-KW"/>
</dbReference>
<feature type="coiled-coil region" evidence="14">
    <location>
        <begin position="224"/>
        <end position="251"/>
    </location>
</feature>
<keyword evidence="7 15" id="KW-0812">Transmembrane</keyword>
<evidence type="ECO:0000256" key="5">
    <source>
        <dbReference type="ARBA" id="ARBA00022553"/>
    </source>
</evidence>
<keyword evidence="9 18" id="KW-0418">Kinase</keyword>
<reference evidence="18 19" key="1">
    <citation type="submission" date="2021-05" db="EMBL/GenBank/DDBJ databases">
        <title>Fusibacter ferrireducens sp. nov., an anaerobic, sulfur- and Fe-reducing bacterium isolated from the mangrove sediment.</title>
        <authorList>
            <person name="Qiu D."/>
        </authorList>
    </citation>
    <scope>NUCLEOTIDE SEQUENCE [LARGE SCALE GENOMIC DNA]</scope>
    <source>
        <strain evidence="18 19">DSM 12116</strain>
    </source>
</reference>
<dbReference type="InterPro" id="IPR050398">
    <property type="entry name" value="HssS/ArlS-like"/>
</dbReference>
<keyword evidence="11 15" id="KW-1133">Transmembrane helix</keyword>
<dbReference type="Pfam" id="PF00672">
    <property type="entry name" value="HAMP"/>
    <property type="match status" value="1"/>
</dbReference>
<evidence type="ECO:0000256" key="15">
    <source>
        <dbReference type="SAM" id="Phobius"/>
    </source>
</evidence>
<dbReference type="Pfam" id="PF00512">
    <property type="entry name" value="HisKA"/>
    <property type="match status" value="1"/>
</dbReference>
<dbReference type="EMBL" id="JAHBCL010000035">
    <property type="protein sequence ID" value="MBS7528299.1"/>
    <property type="molecule type" value="Genomic_DNA"/>
</dbReference>
<evidence type="ECO:0000256" key="2">
    <source>
        <dbReference type="ARBA" id="ARBA00004651"/>
    </source>
</evidence>
<dbReference type="InterPro" id="IPR003594">
    <property type="entry name" value="HATPase_dom"/>
</dbReference>
<dbReference type="InterPro" id="IPR036097">
    <property type="entry name" value="HisK_dim/P_sf"/>
</dbReference>
<evidence type="ECO:0000256" key="9">
    <source>
        <dbReference type="ARBA" id="ARBA00022777"/>
    </source>
</evidence>
<evidence type="ECO:0000313" key="19">
    <source>
        <dbReference type="Proteomes" id="UP000746471"/>
    </source>
</evidence>
<keyword evidence="14" id="KW-0175">Coiled coil</keyword>
<sequence length="478" mass="54602">MKSISLHKLSLKKRALITFLTTSIVFIVLIGIASRLYITTIMKSYTNERESNNAFIGFEFAKIIRFYAETDPEKLITSDLLQLYSNLEDETPLAVLKDDTVIFGESFYKTYIGNTTDSESNNIQILKYSLEDADNTVITIVQLLPSDQPERPNPVPFKRVDQFATLSFVAYLVLLIFMFMLFLNRILKPLEDVKQAAIEIKNGNLDYQITYTHHDEIGEVYEAIEEMRNELKDAAIMREQYEKNRNELLSNITHDLKTPLTSIKGYIEGIVDGVAGTPEKIQRYAMTIHKHTVDMDVLLNDLFLMSKLDIDQIDFKYETFKVDDFLSDCYEDFYFDLSSKGIQFTYENLCTTPLYIDGDRQNLKRVMINIIQNSLNHLDKGEKRIALVLDTTPSMQQVVITLTDNGKGIPEDQLNYIFDRFYRIDNARSSDSGGSGIGLSIVKKIIDKHDGHITATSALGKWTKMTIVLPAAKEEVSP</sequence>
<dbReference type="SMART" id="SM00304">
    <property type="entry name" value="HAMP"/>
    <property type="match status" value="1"/>
</dbReference>
<dbReference type="EC" id="2.7.13.3" evidence="3"/>
<dbReference type="SMART" id="SM00387">
    <property type="entry name" value="HATPase_c"/>
    <property type="match status" value="1"/>
</dbReference>
<keyword evidence="6" id="KW-0808">Transferase</keyword>
<dbReference type="InterPro" id="IPR003661">
    <property type="entry name" value="HisK_dim/P_dom"/>
</dbReference>
<accession>A0ABS5PT01</accession>
<dbReference type="Gene3D" id="6.10.340.10">
    <property type="match status" value="1"/>
</dbReference>
<evidence type="ECO:0000256" key="7">
    <source>
        <dbReference type="ARBA" id="ARBA00022692"/>
    </source>
</evidence>
<proteinExistence type="predicted"/>
<name>A0ABS5PT01_9FIRM</name>
<dbReference type="CDD" id="cd00082">
    <property type="entry name" value="HisKA"/>
    <property type="match status" value="1"/>
</dbReference>
<keyword evidence="4" id="KW-1003">Cell membrane</keyword>
<evidence type="ECO:0000259" key="17">
    <source>
        <dbReference type="PROSITE" id="PS50885"/>
    </source>
</evidence>
<evidence type="ECO:0000313" key="18">
    <source>
        <dbReference type="EMBL" id="MBS7528299.1"/>
    </source>
</evidence>
<dbReference type="SUPFAM" id="SSF55874">
    <property type="entry name" value="ATPase domain of HSP90 chaperone/DNA topoisomerase II/histidine kinase"/>
    <property type="match status" value="1"/>
</dbReference>
<dbReference type="PROSITE" id="PS50109">
    <property type="entry name" value="HIS_KIN"/>
    <property type="match status" value="1"/>
</dbReference>
<dbReference type="SUPFAM" id="SSF47384">
    <property type="entry name" value="Homodimeric domain of signal transducing histidine kinase"/>
    <property type="match status" value="1"/>
</dbReference>
<evidence type="ECO:0000256" key="13">
    <source>
        <dbReference type="ARBA" id="ARBA00023136"/>
    </source>
</evidence>
<dbReference type="Gene3D" id="3.30.565.10">
    <property type="entry name" value="Histidine kinase-like ATPase, C-terminal domain"/>
    <property type="match status" value="1"/>
</dbReference>
<evidence type="ECO:0000256" key="10">
    <source>
        <dbReference type="ARBA" id="ARBA00022840"/>
    </source>
</evidence>
<evidence type="ECO:0000256" key="6">
    <source>
        <dbReference type="ARBA" id="ARBA00022679"/>
    </source>
</evidence>
<dbReference type="SMART" id="SM00388">
    <property type="entry name" value="HisKA"/>
    <property type="match status" value="1"/>
</dbReference>
<dbReference type="CDD" id="cd00075">
    <property type="entry name" value="HATPase"/>
    <property type="match status" value="1"/>
</dbReference>
<dbReference type="InterPro" id="IPR004358">
    <property type="entry name" value="Sig_transdc_His_kin-like_C"/>
</dbReference>
<dbReference type="Pfam" id="PF02518">
    <property type="entry name" value="HATPase_c"/>
    <property type="match status" value="1"/>
</dbReference>
<evidence type="ECO:0000259" key="16">
    <source>
        <dbReference type="PROSITE" id="PS50109"/>
    </source>
</evidence>
<organism evidence="18 19">
    <name type="scientific">Fusibacter paucivorans</name>
    <dbReference type="NCBI Taxonomy" id="76009"/>
    <lineage>
        <taxon>Bacteria</taxon>
        <taxon>Bacillati</taxon>
        <taxon>Bacillota</taxon>
        <taxon>Clostridia</taxon>
        <taxon>Eubacteriales</taxon>
        <taxon>Eubacteriales Family XII. Incertae Sedis</taxon>
        <taxon>Fusibacter</taxon>
    </lineage>
</organism>
<protein>
    <recommendedName>
        <fullName evidence="3">histidine kinase</fullName>
        <ecNumber evidence="3">2.7.13.3</ecNumber>
    </recommendedName>
</protein>